<evidence type="ECO:0008006" key="4">
    <source>
        <dbReference type="Google" id="ProtNLM"/>
    </source>
</evidence>
<keyword evidence="3" id="KW-1185">Reference proteome</keyword>
<organism evidence="2 3">
    <name type="scientific">Coniosporium apollinis</name>
    <dbReference type="NCBI Taxonomy" id="61459"/>
    <lineage>
        <taxon>Eukaryota</taxon>
        <taxon>Fungi</taxon>
        <taxon>Dikarya</taxon>
        <taxon>Ascomycota</taxon>
        <taxon>Pezizomycotina</taxon>
        <taxon>Dothideomycetes</taxon>
        <taxon>Dothideomycetes incertae sedis</taxon>
        <taxon>Coniosporium</taxon>
    </lineage>
</organism>
<gene>
    <name evidence="2" type="ORF">H2201_002150</name>
</gene>
<dbReference type="Proteomes" id="UP001172684">
    <property type="component" value="Unassembled WGS sequence"/>
</dbReference>
<dbReference type="PANTHER" id="PTHR37948:SF1">
    <property type="entry name" value="BLL5189 PROTEIN"/>
    <property type="match status" value="1"/>
</dbReference>
<accession>A0ABQ9P216</accession>
<evidence type="ECO:0000313" key="2">
    <source>
        <dbReference type="EMBL" id="KAJ9667615.1"/>
    </source>
</evidence>
<protein>
    <recommendedName>
        <fullName evidence="4">Vegetatible incompatibility protein HET-E-1</fullName>
    </recommendedName>
</protein>
<dbReference type="EMBL" id="JAPDRL010000011">
    <property type="protein sequence ID" value="KAJ9667615.1"/>
    <property type="molecule type" value="Genomic_DNA"/>
</dbReference>
<proteinExistence type="predicted"/>
<evidence type="ECO:0000256" key="1">
    <source>
        <dbReference type="SAM" id="MobiDB-lite"/>
    </source>
</evidence>
<comment type="caution">
    <text evidence="2">The sequence shown here is derived from an EMBL/GenBank/DDBJ whole genome shotgun (WGS) entry which is preliminary data.</text>
</comment>
<evidence type="ECO:0000313" key="3">
    <source>
        <dbReference type="Proteomes" id="UP001172684"/>
    </source>
</evidence>
<sequence length="330" mass="38027">MNSYEARRLENIKRNQALIQQLGIEATQKTSTDAKQPPPKRRKLSPRAAPLPTRTSTRIAASTTKPSYNEDTLSSSAPSEQKTRSRQKKAPRNALNTGPSDVEADLSSPNHASVDIDVLRARWTSWTPTAAPPTRDENGTFHFEDYPDFLPNKSPEEMLREGSFGGSYFRPLYSKALGVTIQDDWRELPESWIQGLDIETYLTSEVYRTEINKFRVAAGQPIKAWEAAGWVAHEYDVRGWFQWYIRFFQGRRCGDDERQVGRWRKCVGESGRWRRTLLKKYVQMGIRSVADEGEEEGEGREVSPVVHQTCHHWAWEVRQDVLDRWWEEGV</sequence>
<reference evidence="2" key="1">
    <citation type="submission" date="2022-10" db="EMBL/GenBank/DDBJ databases">
        <title>Culturing micro-colonial fungi from biological soil crusts in the Mojave desert and describing Neophaeococcomyces mojavensis, and introducing the new genera and species Taxawa tesnikishii.</title>
        <authorList>
            <person name="Kurbessoian T."/>
            <person name="Stajich J.E."/>
        </authorList>
    </citation>
    <scope>NUCLEOTIDE SEQUENCE</scope>
    <source>
        <strain evidence="2">TK_1</strain>
    </source>
</reference>
<dbReference type="PANTHER" id="PTHR37948">
    <property type="entry name" value="ZGC:113208"/>
    <property type="match status" value="1"/>
</dbReference>
<feature type="compositionally biased region" description="Low complexity" evidence="1">
    <location>
        <begin position="53"/>
        <end position="64"/>
    </location>
</feature>
<feature type="compositionally biased region" description="Polar residues" evidence="1">
    <location>
        <begin position="65"/>
        <end position="80"/>
    </location>
</feature>
<name>A0ABQ9P216_9PEZI</name>
<feature type="region of interest" description="Disordered" evidence="1">
    <location>
        <begin position="23"/>
        <end position="109"/>
    </location>
</feature>